<dbReference type="eggNOG" id="arCOG10389">
    <property type="taxonomic scope" value="Archaea"/>
</dbReference>
<dbReference type="OrthoDB" id="350328at2157"/>
<dbReference type="AlphaFoldDB" id="Q0W4L7"/>
<name>Q0W4L7_METAR</name>
<reference evidence="1 2" key="1">
    <citation type="journal article" date="2006" name="Science">
        <title>Genome of rice cluster I archaea -- the key methane producers in the rice rhizosphere.</title>
        <authorList>
            <person name="Erkel C."/>
            <person name="Kube M."/>
            <person name="Reinhardt R."/>
            <person name="Liesack W."/>
        </authorList>
    </citation>
    <scope>NUCLEOTIDE SEQUENCE [LARGE SCALE GENOMIC DNA]</scope>
    <source>
        <strain evidence="2">DSM 22066 / NBRC 105507 / MRE50</strain>
    </source>
</reference>
<protein>
    <submittedName>
        <fullName evidence="1">Uncharacterized protein</fullName>
    </submittedName>
</protein>
<organism evidence="1 2">
    <name type="scientific">Methanocella arvoryzae (strain DSM 22066 / NBRC 105507 / MRE50)</name>
    <dbReference type="NCBI Taxonomy" id="351160"/>
    <lineage>
        <taxon>Archaea</taxon>
        <taxon>Methanobacteriati</taxon>
        <taxon>Methanobacteriota</taxon>
        <taxon>Stenosarchaea group</taxon>
        <taxon>Methanomicrobia</taxon>
        <taxon>Methanocellales</taxon>
        <taxon>Methanocellaceae</taxon>
        <taxon>Methanocella</taxon>
    </lineage>
</organism>
<dbReference type="InterPro" id="IPR058292">
    <property type="entry name" value="DUF7986"/>
</dbReference>
<dbReference type="STRING" id="351160.RCIX1406"/>
<dbReference type="GeneID" id="5144250"/>
<evidence type="ECO:0000313" key="2">
    <source>
        <dbReference type="Proteomes" id="UP000000663"/>
    </source>
</evidence>
<proteinExistence type="predicted"/>
<dbReference type="Proteomes" id="UP000000663">
    <property type="component" value="Chromosome"/>
</dbReference>
<gene>
    <name evidence="1" type="ORF">RCIX1406</name>
</gene>
<sequence length="213" mass="24473">MGQQADLIAKYNLYRKKNKELNNKLIQSCLDRETILKAAELLGMVENGKIMLEDVQESDVLMDFALNDCLKDGKTAVERYANKVGGADEIEQEILEGLRSSYTSLFKEAAVSRENRTVDLDDVLGNRGRIQIIDNGLSMSYSWNTLLFLRIVPLKSFSMTSGIFFAFDQKTENRMLRAYENFYQRIPADTEDIRRFAAFFKTNRIFGKQGMFI</sequence>
<dbReference type="EMBL" id="AM114193">
    <property type="protein sequence ID" value="CAJ36676.1"/>
    <property type="molecule type" value="Genomic_DNA"/>
</dbReference>
<evidence type="ECO:0000313" key="1">
    <source>
        <dbReference type="EMBL" id="CAJ36676.1"/>
    </source>
</evidence>
<dbReference type="KEGG" id="rci:RCIX1406"/>
<accession>Q0W4L7</accession>
<dbReference type="Pfam" id="PF25948">
    <property type="entry name" value="DUF7986"/>
    <property type="match status" value="1"/>
</dbReference>
<dbReference type="RefSeq" id="WP_012035875.1">
    <property type="nucleotide sequence ID" value="NC_009464.1"/>
</dbReference>
<keyword evidence="2" id="KW-1185">Reference proteome</keyword>